<sequence>MSVYPMAHLVVANAGAVPSATTMPAAAPQVPQLQLGVLLQRQRQHNRWQRWRWSLLDVLPAEASRSPGDARVAQAPSPSPLCLAWSEAASQWLYPGHGVQLHRDEAEGYHLNLTSPSPSWFVWWSAPAEPDCDDPRQLSAGLPVVQAVTLSYNEAARWMDAGETVEIAALPSEVANWLADFNTAHYKPEPRKRRRPQSFLTPQERDATRVHTASATDPGEVPAQSAQDEPPASCP</sequence>
<dbReference type="Pfam" id="PF11749">
    <property type="entry name" value="DUF3305"/>
    <property type="match status" value="1"/>
</dbReference>
<evidence type="ECO:0000256" key="1">
    <source>
        <dbReference type="SAM" id="MobiDB-lite"/>
    </source>
</evidence>
<name>E6PMH9_9ZZZZ</name>
<reference evidence="2" key="1">
    <citation type="submission" date="2009-10" db="EMBL/GenBank/DDBJ databases">
        <title>Diversity of trophic interactions inside an arsenic-rich microbial ecosystem.</title>
        <authorList>
            <person name="Bertin P.N."/>
            <person name="Heinrich-Salmeron A."/>
            <person name="Pelletier E."/>
            <person name="Goulhen-Chollet F."/>
            <person name="Arsene-Ploetze F."/>
            <person name="Gallien S."/>
            <person name="Calteau A."/>
            <person name="Vallenet D."/>
            <person name="Casiot C."/>
            <person name="Chane-Woon-Ming B."/>
            <person name="Giloteaux L."/>
            <person name="Barakat M."/>
            <person name="Bonnefoy V."/>
            <person name="Bruneel O."/>
            <person name="Chandler M."/>
            <person name="Cleiss J."/>
            <person name="Duran R."/>
            <person name="Elbaz-Poulichet F."/>
            <person name="Fonknechten N."/>
            <person name="Lauga B."/>
            <person name="Mornico D."/>
            <person name="Ortet P."/>
            <person name="Schaeffer C."/>
            <person name="Siguier P."/>
            <person name="Alexander Thil Smith A."/>
            <person name="Van Dorsselaer A."/>
            <person name="Weissenbach J."/>
            <person name="Medigue C."/>
            <person name="Le Paslier D."/>
        </authorList>
    </citation>
    <scope>NUCLEOTIDE SEQUENCE</scope>
</reference>
<comment type="caution">
    <text evidence="2">The sequence shown here is derived from an EMBL/GenBank/DDBJ whole genome shotgun (WGS) entry which is preliminary data.</text>
</comment>
<protein>
    <recommendedName>
        <fullName evidence="3">DUF3305 domain-containing protein</fullName>
    </recommendedName>
</protein>
<gene>
    <name evidence="2" type="ORF">CARN2_1121</name>
</gene>
<evidence type="ECO:0000313" key="2">
    <source>
        <dbReference type="EMBL" id="CBH96131.1"/>
    </source>
</evidence>
<proteinExistence type="predicted"/>
<feature type="region of interest" description="Disordered" evidence="1">
    <location>
        <begin position="187"/>
        <end position="235"/>
    </location>
</feature>
<evidence type="ECO:0008006" key="3">
    <source>
        <dbReference type="Google" id="ProtNLM"/>
    </source>
</evidence>
<dbReference type="InterPro" id="IPR021736">
    <property type="entry name" value="DUF3305"/>
</dbReference>
<accession>E6PMH9</accession>
<dbReference type="AlphaFoldDB" id="E6PMH9"/>
<organism evidence="2">
    <name type="scientific">mine drainage metagenome</name>
    <dbReference type="NCBI Taxonomy" id="410659"/>
    <lineage>
        <taxon>unclassified sequences</taxon>
        <taxon>metagenomes</taxon>
        <taxon>ecological metagenomes</taxon>
    </lineage>
</organism>
<dbReference type="EMBL" id="CABM01000020">
    <property type="protein sequence ID" value="CBH96131.1"/>
    <property type="molecule type" value="Genomic_DNA"/>
</dbReference>